<dbReference type="Proteomes" id="UP000095009">
    <property type="component" value="Unassembled WGS sequence"/>
</dbReference>
<dbReference type="PANTHER" id="PTHR28066">
    <property type="entry name" value="37S RIBOSOMAL PROTEIN MRP10, MITOCHONDRIAL"/>
    <property type="match status" value="1"/>
</dbReference>
<dbReference type="GO" id="GO:0032543">
    <property type="term" value="P:mitochondrial translation"/>
    <property type="evidence" value="ECO:0007669"/>
    <property type="project" value="EnsemblFungi"/>
</dbReference>
<reference evidence="1 2" key="1">
    <citation type="journal article" date="2016" name="Proc. Natl. Acad. Sci. U.S.A.">
        <title>Comparative genomics of biotechnologically important yeasts.</title>
        <authorList>
            <person name="Riley R."/>
            <person name="Haridas S."/>
            <person name="Wolfe K.H."/>
            <person name="Lopes M.R."/>
            <person name="Hittinger C.T."/>
            <person name="Goeker M."/>
            <person name="Salamov A.A."/>
            <person name="Wisecaver J.H."/>
            <person name="Long T.M."/>
            <person name="Calvey C.H."/>
            <person name="Aerts A.L."/>
            <person name="Barry K.W."/>
            <person name="Choi C."/>
            <person name="Clum A."/>
            <person name="Coughlan A.Y."/>
            <person name="Deshpande S."/>
            <person name="Douglass A.P."/>
            <person name="Hanson S.J."/>
            <person name="Klenk H.-P."/>
            <person name="LaButti K.M."/>
            <person name="Lapidus A."/>
            <person name="Lindquist E.A."/>
            <person name="Lipzen A.M."/>
            <person name="Meier-Kolthoff J.P."/>
            <person name="Ohm R.A."/>
            <person name="Otillar R.P."/>
            <person name="Pangilinan J.L."/>
            <person name="Peng Y."/>
            <person name="Rokas A."/>
            <person name="Rosa C.A."/>
            <person name="Scheuner C."/>
            <person name="Sibirny A.A."/>
            <person name="Slot J.C."/>
            <person name="Stielow J.B."/>
            <person name="Sun H."/>
            <person name="Kurtzman C.P."/>
            <person name="Blackwell M."/>
            <person name="Grigoriev I.V."/>
            <person name="Jeffries T.W."/>
        </authorList>
    </citation>
    <scope>NUCLEOTIDE SEQUENCE [LARGE SCALE GENOMIC DNA]</scope>
    <source>
        <strain evidence="1 2">DSM 6958</strain>
    </source>
</reference>
<protein>
    <recommendedName>
        <fullName evidence="3">37S ribosomal protein mrp10, mitochondrial</fullName>
    </recommendedName>
</protein>
<organism evidence="1 2">
    <name type="scientific">Nadsonia fulvescens var. elongata DSM 6958</name>
    <dbReference type="NCBI Taxonomy" id="857566"/>
    <lineage>
        <taxon>Eukaryota</taxon>
        <taxon>Fungi</taxon>
        <taxon>Dikarya</taxon>
        <taxon>Ascomycota</taxon>
        <taxon>Saccharomycotina</taxon>
        <taxon>Dipodascomycetes</taxon>
        <taxon>Dipodascales</taxon>
        <taxon>Dipodascales incertae sedis</taxon>
        <taxon>Nadsonia</taxon>
    </lineage>
</organism>
<dbReference type="PANTHER" id="PTHR28066:SF1">
    <property type="entry name" value="SMALL RIBOSOMAL SUBUNIT PROTEIN MS37"/>
    <property type="match status" value="1"/>
</dbReference>
<evidence type="ECO:0000313" key="1">
    <source>
        <dbReference type="EMBL" id="ODQ63757.1"/>
    </source>
</evidence>
<dbReference type="AlphaFoldDB" id="A0A1E3PFV0"/>
<keyword evidence="2" id="KW-1185">Reference proteome</keyword>
<gene>
    <name evidence="1" type="ORF">NADFUDRAFT_53411</name>
</gene>
<dbReference type="EMBL" id="KV454414">
    <property type="protein sequence ID" value="ODQ63757.1"/>
    <property type="molecule type" value="Genomic_DNA"/>
</dbReference>
<dbReference type="STRING" id="857566.A0A1E3PFV0"/>
<evidence type="ECO:0000313" key="2">
    <source>
        <dbReference type="Proteomes" id="UP000095009"/>
    </source>
</evidence>
<dbReference type="GO" id="GO:0003735">
    <property type="term" value="F:structural constituent of ribosome"/>
    <property type="evidence" value="ECO:0007669"/>
    <property type="project" value="EnsemblFungi"/>
</dbReference>
<sequence>MGASSRLPTGQVRLPPLPHLKVRTATQSSIGACNITMTGLLNCWASNGNGNVVCENFEKELKKCMEVVGASKAGKKKSTINYHAGRLYPRFVGKKD</sequence>
<proteinExistence type="predicted"/>
<name>A0A1E3PFV0_9ASCO</name>
<dbReference type="OrthoDB" id="2210at2759"/>
<dbReference type="InterPro" id="IPR017264">
    <property type="entry name" value="Ribosomal_mS37_fun"/>
</dbReference>
<evidence type="ECO:0008006" key="3">
    <source>
        <dbReference type="Google" id="ProtNLM"/>
    </source>
</evidence>
<dbReference type="GO" id="GO:0005763">
    <property type="term" value="C:mitochondrial small ribosomal subunit"/>
    <property type="evidence" value="ECO:0007669"/>
    <property type="project" value="EnsemblFungi"/>
</dbReference>
<accession>A0A1E3PFV0</accession>